<keyword evidence="2" id="KW-1185">Reference proteome</keyword>
<dbReference type="GO" id="GO:0016787">
    <property type="term" value="F:hydrolase activity"/>
    <property type="evidence" value="ECO:0007669"/>
    <property type="project" value="UniProtKB-KW"/>
</dbReference>
<dbReference type="InterPro" id="IPR029058">
    <property type="entry name" value="AB_hydrolase_fold"/>
</dbReference>
<dbReference type="KEGG" id="nhu:H0264_34870"/>
<dbReference type="EMBL" id="CP059399">
    <property type="protein sequence ID" value="QLY30272.1"/>
    <property type="molecule type" value="Genomic_DNA"/>
</dbReference>
<reference evidence="1 2" key="1">
    <citation type="submission" date="2020-07" db="EMBL/GenBank/DDBJ databases">
        <authorList>
            <person name="Zhuang K."/>
            <person name="Ran Y."/>
        </authorList>
    </citation>
    <scope>NUCLEOTIDE SEQUENCE [LARGE SCALE GENOMIC DNA]</scope>
    <source>
        <strain evidence="1 2">WCH-YHL-001</strain>
    </source>
</reference>
<sequence length="58" mass="6234">MPTLVLSGDRDPLLPIEAMSEFGSHATDLQVQLLDGVGHFPDAGDPERVLECAVRFLG</sequence>
<dbReference type="SUPFAM" id="SSF53474">
    <property type="entry name" value="alpha/beta-Hydrolases"/>
    <property type="match status" value="1"/>
</dbReference>
<dbReference type="RefSeq" id="WP_181581470.1">
    <property type="nucleotide sequence ID" value="NZ_CP059399.1"/>
</dbReference>
<proteinExistence type="predicted"/>
<dbReference type="Gene3D" id="3.40.50.1820">
    <property type="entry name" value="alpha/beta hydrolase"/>
    <property type="match status" value="1"/>
</dbReference>
<gene>
    <name evidence="1" type="ORF">H0264_34870</name>
</gene>
<protein>
    <submittedName>
        <fullName evidence="1">Alpha/beta hydrolase</fullName>
    </submittedName>
</protein>
<dbReference type="AlphaFoldDB" id="A0A7D6V8F4"/>
<accession>A0A7D6V8F4</accession>
<keyword evidence="1" id="KW-0378">Hydrolase</keyword>
<evidence type="ECO:0000313" key="1">
    <source>
        <dbReference type="EMBL" id="QLY30272.1"/>
    </source>
</evidence>
<name>A0A7D6V8F4_9NOCA</name>
<dbReference type="Proteomes" id="UP000515512">
    <property type="component" value="Chromosome"/>
</dbReference>
<organism evidence="1 2">
    <name type="scientific">Nocardia huaxiensis</name>
    <dbReference type="NCBI Taxonomy" id="2755382"/>
    <lineage>
        <taxon>Bacteria</taxon>
        <taxon>Bacillati</taxon>
        <taxon>Actinomycetota</taxon>
        <taxon>Actinomycetes</taxon>
        <taxon>Mycobacteriales</taxon>
        <taxon>Nocardiaceae</taxon>
        <taxon>Nocardia</taxon>
    </lineage>
</organism>
<evidence type="ECO:0000313" key="2">
    <source>
        <dbReference type="Proteomes" id="UP000515512"/>
    </source>
</evidence>